<reference evidence="2 3" key="1">
    <citation type="journal article" date="2015" name="Genome Biol.">
        <title>Comparative genomics of Steinernema reveals deeply conserved gene regulatory networks.</title>
        <authorList>
            <person name="Dillman A.R."/>
            <person name="Macchietto M."/>
            <person name="Porter C.F."/>
            <person name="Rogers A."/>
            <person name="Williams B."/>
            <person name="Antoshechkin I."/>
            <person name="Lee M.M."/>
            <person name="Goodwin Z."/>
            <person name="Lu X."/>
            <person name="Lewis E.E."/>
            <person name="Goodrich-Blair H."/>
            <person name="Stock S.P."/>
            <person name="Adams B.J."/>
            <person name="Sternberg P.W."/>
            <person name="Mortazavi A."/>
        </authorList>
    </citation>
    <scope>NUCLEOTIDE SEQUENCE [LARGE SCALE GENOMIC DNA]</scope>
    <source>
        <strain evidence="2 3">ALL</strain>
    </source>
</reference>
<accession>A0A4U5MDV5</accession>
<feature type="compositionally biased region" description="Basic residues" evidence="1">
    <location>
        <begin position="33"/>
        <end position="47"/>
    </location>
</feature>
<gene>
    <name evidence="2" type="ORF">L596_023248</name>
</gene>
<dbReference type="AlphaFoldDB" id="A0A4U5MDV5"/>
<protein>
    <submittedName>
        <fullName evidence="2">Uncharacterized protein</fullName>
    </submittedName>
</protein>
<keyword evidence="3" id="KW-1185">Reference proteome</keyword>
<feature type="compositionally biased region" description="Low complexity" evidence="1">
    <location>
        <begin position="23"/>
        <end position="32"/>
    </location>
</feature>
<reference evidence="2 3" key="2">
    <citation type="journal article" date="2019" name="G3 (Bethesda)">
        <title>Hybrid Assembly of the Genome of the Entomopathogenic Nematode Steinernema carpocapsae Identifies the X-Chromosome.</title>
        <authorList>
            <person name="Serra L."/>
            <person name="Macchietto M."/>
            <person name="Macias-Munoz A."/>
            <person name="McGill C.J."/>
            <person name="Rodriguez I.M."/>
            <person name="Rodriguez B."/>
            <person name="Murad R."/>
            <person name="Mortazavi A."/>
        </authorList>
    </citation>
    <scope>NUCLEOTIDE SEQUENCE [LARGE SCALE GENOMIC DNA]</scope>
    <source>
        <strain evidence="2 3">ALL</strain>
    </source>
</reference>
<sequence length="194" mass="23206">MECRAWEACSKSSRGRFSPKAPTCSRRSSTTSRTRRRTERRRARSPKKLKKMFAHYAAMDNDEWSELSQKKRIKALRRFWKLERVRRQTRAETEESNDLMEAFERLESRMRGQAKRRHLRSNIGGWSFFDLPSVDWDAFDKWMEKEKRLKKSENVRHLPHRRARRCAKDVCVVNCRLKSLTCSSKKSFTSPTTE</sequence>
<dbReference type="EMBL" id="AZBU02000008">
    <property type="protein sequence ID" value="TKR67033.1"/>
    <property type="molecule type" value="Genomic_DNA"/>
</dbReference>
<evidence type="ECO:0000313" key="2">
    <source>
        <dbReference type="EMBL" id="TKR67033.1"/>
    </source>
</evidence>
<organism evidence="2 3">
    <name type="scientific">Steinernema carpocapsae</name>
    <name type="common">Entomopathogenic nematode</name>
    <dbReference type="NCBI Taxonomy" id="34508"/>
    <lineage>
        <taxon>Eukaryota</taxon>
        <taxon>Metazoa</taxon>
        <taxon>Ecdysozoa</taxon>
        <taxon>Nematoda</taxon>
        <taxon>Chromadorea</taxon>
        <taxon>Rhabditida</taxon>
        <taxon>Tylenchina</taxon>
        <taxon>Panagrolaimomorpha</taxon>
        <taxon>Strongyloidoidea</taxon>
        <taxon>Steinernematidae</taxon>
        <taxon>Steinernema</taxon>
    </lineage>
</organism>
<comment type="caution">
    <text evidence="2">The sequence shown here is derived from an EMBL/GenBank/DDBJ whole genome shotgun (WGS) entry which is preliminary data.</text>
</comment>
<evidence type="ECO:0000256" key="1">
    <source>
        <dbReference type="SAM" id="MobiDB-lite"/>
    </source>
</evidence>
<feature type="region of interest" description="Disordered" evidence="1">
    <location>
        <begin position="1"/>
        <end position="47"/>
    </location>
</feature>
<name>A0A4U5MDV5_STECR</name>
<proteinExistence type="predicted"/>
<evidence type="ECO:0000313" key="3">
    <source>
        <dbReference type="Proteomes" id="UP000298663"/>
    </source>
</evidence>
<dbReference type="Proteomes" id="UP000298663">
    <property type="component" value="Unassembled WGS sequence"/>
</dbReference>